<reference evidence="2" key="1">
    <citation type="submission" date="2017-07" db="EMBL/GenBank/DDBJ databases">
        <title>Taro Niue Genome Assembly and Annotation.</title>
        <authorList>
            <person name="Atibalentja N."/>
            <person name="Keating K."/>
            <person name="Fields C.J."/>
        </authorList>
    </citation>
    <scope>NUCLEOTIDE SEQUENCE</scope>
    <source>
        <strain evidence="2">Niue_2</strain>
        <tissue evidence="2">Leaf</tissue>
    </source>
</reference>
<dbReference type="AlphaFoldDB" id="A0A843W562"/>
<dbReference type="OrthoDB" id="786713at2759"/>
<name>A0A843W562_COLES</name>
<feature type="compositionally biased region" description="Basic and acidic residues" evidence="1">
    <location>
        <begin position="31"/>
        <end position="56"/>
    </location>
</feature>
<proteinExistence type="predicted"/>
<organism evidence="2 3">
    <name type="scientific">Colocasia esculenta</name>
    <name type="common">Wild taro</name>
    <name type="synonym">Arum esculentum</name>
    <dbReference type="NCBI Taxonomy" id="4460"/>
    <lineage>
        <taxon>Eukaryota</taxon>
        <taxon>Viridiplantae</taxon>
        <taxon>Streptophyta</taxon>
        <taxon>Embryophyta</taxon>
        <taxon>Tracheophyta</taxon>
        <taxon>Spermatophyta</taxon>
        <taxon>Magnoliopsida</taxon>
        <taxon>Liliopsida</taxon>
        <taxon>Araceae</taxon>
        <taxon>Aroideae</taxon>
        <taxon>Colocasieae</taxon>
        <taxon>Colocasia</taxon>
    </lineage>
</organism>
<gene>
    <name evidence="2" type="ORF">Taro_035901</name>
</gene>
<evidence type="ECO:0000313" key="3">
    <source>
        <dbReference type="Proteomes" id="UP000652761"/>
    </source>
</evidence>
<protein>
    <submittedName>
        <fullName evidence="2">Uncharacterized protein</fullName>
    </submittedName>
</protein>
<dbReference type="Proteomes" id="UP000652761">
    <property type="component" value="Unassembled WGS sequence"/>
</dbReference>
<dbReference type="EMBL" id="NMUH01002979">
    <property type="protein sequence ID" value="MQM03126.1"/>
    <property type="molecule type" value="Genomic_DNA"/>
</dbReference>
<feature type="compositionally biased region" description="Polar residues" evidence="1">
    <location>
        <begin position="57"/>
        <end position="72"/>
    </location>
</feature>
<evidence type="ECO:0000256" key="1">
    <source>
        <dbReference type="SAM" id="MobiDB-lite"/>
    </source>
</evidence>
<sequence>MDIKIHFHRSFVESVIEKIDQSTRSLAESETKSFVESVTKEPDQLTRSLAESETRSFPESVTKKPSQSARSLTESETRYDQHLIYSSQPEISIALTSGFFTSSLGTVTVSTPFSMEAFTWSTWAFSGSRNRLTKLPPLRSIRCQVSVFSSFSLRLWPLIWRIRPSSTSTFTSSLLTPGRSALNTWASGVSFQSTRALAKAEVSEFQPRKGVRGREATLKGKLWKGSHTSREKEGSQTLLLCYTLLR</sequence>
<feature type="region of interest" description="Disordered" evidence="1">
    <location>
        <begin position="31"/>
        <end position="75"/>
    </location>
</feature>
<evidence type="ECO:0000313" key="2">
    <source>
        <dbReference type="EMBL" id="MQM03126.1"/>
    </source>
</evidence>
<comment type="caution">
    <text evidence="2">The sequence shown here is derived from an EMBL/GenBank/DDBJ whole genome shotgun (WGS) entry which is preliminary data.</text>
</comment>
<accession>A0A843W562</accession>
<keyword evidence="3" id="KW-1185">Reference proteome</keyword>